<name>A0ABN3D8U1_9MICO</name>
<dbReference type="SUPFAM" id="SSF53474">
    <property type="entry name" value="alpha/beta-Hydrolases"/>
    <property type="match status" value="1"/>
</dbReference>
<dbReference type="Gene3D" id="3.40.50.1820">
    <property type="entry name" value="alpha/beta hydrolase"/>
    <property type="match status" value="1"/>
</dbReference>
<dbReference type="InterPro" id="IPR050565">
    <property type="entry name" value="LYPA1-2/EST-like"/>
</dbReference>
<dbReference type="GO" id="GO:0016787">
    <property type="term" value="F:hydrolase activity"/>
    <property type="evidence" value="ECO:0007669"/>
    <property type="project" value="UniProtKB-KW"/>
</dbReference>
<sequence length="210" mass="21498">MAALAVSHALTSWGEGTPGDAPVVVMMHGFGSNEADLAGLAPALPAGWAWASLRAPLPMGGPAFAWFPITTPGRPDPQTVIDATDAVSDWIAASLPATSRVVALGFSQGGLMASQLLRAAPRRVEAAVVLGGFVLDAELPGDAALAAERPPVFSGRGTADTVIAPDAVARTEAWLPGHSTLTERRYPGLGHGINPDELADVVAFLQQLPG</sequence>
<evidence type="ECO:0000313" key="5">
    <source>
        <dbReference type="Proteomes" id="UP001500929"/>
    </source>
</evidence>
<evidence type="ECO:0000256" key="2">
    <source>
        <dbReference type="ARBA" id="ARBA00022801"/>
    </source>
</evidence>
<dbReference type="InterPro" id="IPR003140">
    <property type="entry name" value="PLipase/COase/thioEstase"/>
</dbReference>
<evidence type="ECO:0000259" key="3">
    <source>
        <dbReference type="Pfam" id="PF02230"/>
    </source>
</evidence>
<dbReference type="PANTHER" id="PTHR10655:SF17">
    <property type="entry name" value="LYSOPHOSPHOLIPASE-LIKE PROTEIN 1"/>
    <property type="match status" value="1"/>
</dbReference>
<dbReference type="Pfam" id="PF02230">
    <property type="entry name" value="Abhydrolase_2"/>
    <property type="match status" value="1"/>
</dbReference>
<reference evidence="4 5" key="1">
    <citation type="journal article" date="2019" name="Int. J. Syst. Evol. Microbiol.">
        <title>The Global Catalogue of Microorganisms (GCM) 10K type strain sequencing project: providing services to taxonomists for standard genome sequencing and annotation.</title>
        <authorList>
            <consortium name="The Broad Institute Genomics Platform"/>
            <consortium name="The Broad Institute Genome Sequencing Center for Infectious Disease"/>
            <person name="Wu L."/>
            <person name="Ma J."/>
        </authorList>
    </citation>
    <scope>NUCLEOTIDE SEQUENCE [LARGE SCALE GENOMIC DNA]</scope>
    <source>
        <strain evidence="4 5">JCM 16117</strain>
    </source>
</reference>
<dbReference type="RefSeq" id="WP_259477630.1">
    <property type="nucleotide sequence ID" value="NZ_BAAAQY010000001.1"/>
</dbReference>
<organism evidence="4 5">
    <name type="scientific">Herbiconiux moechotypicola</name>
    <dbReference type="NCBI Taxonomy" id="637393"/>
    <lineage>
        <taxon>Bacteria</taxon>
        <taxon>Bacillati</taxon>
        <taxon>Actinomycetota</taxon>
        <taxon>Actinomycetes</taxon>
        <taxon>Micrococcales</taxon>
        <taxon>Microbacteriaceae</taxon>
        <taxon>Herbiconiux</taxon>
    </lineage>
</organism>
<gene>
    <name evidence="4" type="ORF">GCM10009851_04350</name>
</gene>
<proteinExistence type="inferred from homology"/>
<evidence type="ECO:0000313" key="4">
    <source>
        <dbReference type="EMBL" id="GAA2224139.1"/>
    </source>
</evidence>
<dbReference type="EMBL" id="BAAAQY010000001">
    <property type="protein sequence ID" value="GAA2224139.1"/>
    <property type="molecule type" value="Genomic_DNA"/>
</dbReference>
<dbReference type="PANTHER" id="PTHR10655">
    <property type="entry name" value="LYSOPHOSPHOLIPASE-RELATED"/>
    <property type="match status" value="1"/>
</dbReference>
<dbReference type="InterPro" id="IPR002471">
    <property type="entry name" value="Pept_S9_AS"/>
</dbReference>
<dbReference type="Proteomes" id="UP001500929">
    <property type="component" value="Unassembled WGS sequence"/>
</dbReference>
<protein>
    <submittedName>
        <fullName evidence="4">Dienelactone hydrolase family protein</fullName>
    </submittedName>
</protein>
<keyword evidence="5" id="KW-1185">Reference proteome</keyword>
<feature type="domain" description="Phospholipase/carboxylesterase/thioesterase" evidence="3">
    <location>
        <begin position="21"/>
        <end position="207"/>
    </location>
</feature>
<accession>A0ABN3D8U1</accession>
<dbReference type="PROSITE" id="PS00708">
    <property type="entry name" value="PRO_ENDOPEP_SER"/>
    <property type="match status" value="1"/>
</dbReference>
<evidence type="ECO:0000256" key="1">
    <source>
        <dbReference type="ARBA" id="ARBA00006499"/>
    </source>
</evidence>
<comment type="similarity">
    <text evidence="1">Belongs to the AB hydrolase superfamily. AB hydrolase 2 family.</text>
</comment>
<dbReference type="InterPro" id="IPR029058">
    <property type="entry name" value="AB_hydrolase_fold"/>
</dbReference>
<keyword evidence="2 4" id="KW-0378">Hydrolase</keyword>
<comment type="caution">
    <text evidence="4">The sequence shown here is derived from an EMBL/GenBank/DDBJ whole genome shotgun (WGS) entry which is preliminary data.</text>
</comment>